<keyword evidence="5" id="KW-1185">Reference proteome</keyword>
<evidence type="ECO:0000259" key="2">
    <source>
        <dbReference type="Pfam" id="PF14612"/>
    </source>
</evidence>
<evidence type="ECO:0000259" key="3">
    <source>
        <dbReference type="Pfam" id="PF24244"/>
    </source>
</evidence>
<dbReference type="InterPro" id="IPR032742">
    <property type="entry name" value="Iec3_N"/>
</dbReference>
<feature type="domain" description="INO80 complex subunit 3-like middle region" evidence="3">
    <location>
        <begin position="123"/>
        <end position="260"/>
    </location>
</feature>
<dbReference type="GO" id="GO:0031011">
    <property type="term" value="C:Ino80 complex"/>
    <property type="evidence" value="ECO:0007669"/>
    <property type="project" value="InterPro"/>
</dbReference>
<reference evidence="4" key="1">
    <citation type="journal article" date="2023" name="Mol. Plant Microbe Interact.">
        <title>Elucidating the Obligate Nature and Biological Capacity of an Invasive Fungal Corn Pathogen.</title>
        <authorList>
            <person name="MacCready J.S."/>
            <person name="Roggenkamp E.M."/>
            <person name="Gdanetz K."/>
            <person name="Chilvers M.I."/>
        </authorList>
    </citation>
    <scope>NUCLEOTIDE SEQUENCE</scope>
    <source>
        <strain evidence="4">PM02</strain>
    </source>
</reference>
<feature type="compositionally biased region" description="Basic and acidic residues" evidence="1">
    <location>
        <begin position="316"/>
        <end position="326"/>
    </location>
</feature>
<feature type="domain" description="INO80 complex subunit 3 N-terminal" evidence="2">
    <location>
        <begin position="29"/>
        <end position="96"/>
    </location>
</feature>
<feature type="region of interest" description="Disordered" evidence="1">
    <location>
        <begin position="258"/>
        <end position="418"/>
    </location>
</feature>
<evidence type="ECO:0000313" key="5">
    <source>
        <dbReference type="Proteomes" id="UP001217918"/>
    </source>
</evidence>
<dbReference type="InterPro" id="IPR055449">
    <property type="entry name" value="Iec3-like_M"/>
</dbReference>
<name>A0AAD9M8L7_9PEZI</name>
<protein>
    <submittedName>
        <fullName evidence="4">Uncharacterized protein</fullName>
    </submittedName>
</protein>
<evidence type="ECO:0000313" key="4">
    <source>
        <dbReference type="EMBL" id="KAK2068294.1"/>
    </source>
</evidence>
<comment type="caution">
    <text evidence="4">The sequence shown here is derived from an EMBL/GenBank/DDBJ whole genome shotgun (WGS) entry which is preliminary data.</text>
</comment>
<dbReference type="Pfam" id="PF14612">
    <property type="entry name" value="Ino80_Iec3"/>
    <property type="match status" value="1"/>
</dbReference>
<gene>
    <name evidence="4" type="ORF">P8C59_002938</name>
</gene>
<accession>A0AAD9M8L7</accession>
<organism evidence="4 5">
    <name type="scientific">Phyllachora maydis</name>
    <dbReference type="NCBI Taxonomy" id="1825666"/>
    <lineage>
        <taxon>Eukaryota</taxon>
        <taxon>Fungi</taxon>
        <taxon>Dikarya</taxon>
        <taxon>Ascomycota</taxon>
        <taxon>Pezizomycotina</taxon>
        <taxon>Sordariomycetes</taxon>
        <taxon>Sordariomycetidae</taxon>
        <taxon>Phyllachorales</taxon>
        <taxon>Phyllachoraceae</taxon>
        <taxon>Phyllachora</taxon>
    </lineage>
</organism>
<dbReference type="EMBL" id="JAQQPM010000002">
    <property type="protein sequence ID" value="KAK2068294.1"/>
    <property type="molecule type" value="Genomic_DNA"/>
</dbReference>
<dbReference type="GO" id="GO:0006338">
    <property type="term" value="P:chromatin remodeling"/>
    <property type="evidence" value="ECO:0007669"/>
    <property type="project" value="InterPro"/>
</dbReference>
<feature type="compositionally biased region" description="Basic and acidic residues" evidence="1">
    <location>
        <begin position="259"/>
        <end position="274"/>
    </location>
</feature>
<dbReference type="Proteomes" id="UP001217918">
    <property type="component" value="Unassembled WGS sequence"/>
</dbReference>
<evidence type="ECO:0000256" key="1">
    <source>
        <dbReference type="SAM" id="MobiDB-lite"/>
    </source>
</evidence>
<feature type="compositionally biased region" description="Basic and acidic residues" evidence="1">
    <location>
        <begin position="389"/>
        <end position="410"/>
    </location>
</feature>
<sequence>MATGTPFRAVKAEDDAAHIRIPEARATYRSWKKKYRKMRIVFDQRMHEGEELHRAEEKALATARRLAVEKDRLLDLLLDNNRCPQIPPDRRFDLGVEPSAGTDPYLDIDAPSYVHPGVPPAKVYKQLLREVPHQRFASASTHFPELASDLEAGRDSPADPAQGVAHPPSFLTAEDMDRYLNEVDSRIADRMVVEGLEPLPLLPFLAPATGHASYIHMANGTRDGPSGAPPTSRDFALRNPVSVYNWLRKHAPKTFLQDSETHASERENGDDHHQAGSSRGGPRGKGERGGSAARNTVLNRNKRPSAAHKSAAAAEGVDHMDDEAGREASLQHALGNKGKRKRVVDDDAGYRPKGGSSRPTKKKRKSEGLEAGTPTAAPKKPRKSAGDSVAKDSTAKDSTSKDSTSKDSTSKDSIAADE</sequence>
<feature type="region of interest" description="Disordered" evidence="1">
    <location>
        <begin position="150"/>
        <end position="170"/>
    </location>
</feature>
<dbReference type="AlphaFoldDB" id="A0AAD9M8L7"/>
<dbReference type="Pfam" id="PF24244">
    <property type="entry name" value="Iec3-like_M"/>
    <property type="match status" value="1"/>
</dbReference>
<proteinExistence type="predicted"/>